<accession>A0A3A9AIH2</accession>
<comment type="caution">
    <text evidence="1">The sequence shown here is derived from an EMBL/GenBank/DDBJ whole genome shotgun (WGS) entry which is preliminary data.</text>
</comment>
<evidence type="ECO:0000313" key="2">
    <source>
        <dbReference type="Proteomes" id="UP000280696"/>
    </source>
</evidence>
<keyword evidence="2" id="KW-1185">Reference proteome</keyword>
<gene>
    <name evidence="1" type="ORF">D7V94_11770</name>
</gene>
<reference evidence="1 2" key="1">
    <citation type="submission" date="2018-09" db="EMBL/GenBank/DDBJ databases">
        <title>Murine metabolic-syndrome-specific gut microbial biobank.</title>
        <authorList>
            <person name="Liu C."/>
        </authorList>
    </citation>
    <scope>NUCLEOTIDE SEQUENCE [LARGE SCALE GENOMIC DNA]</scope>
    <source>
        <strain evidence="1 2">0.1xD8-82</strain>
    </source>
</reference>
<name>A0A3A9AIH2_9FIRM</name>
<dbReference type="EMBL" id="RAYQ01000011">
    <property type="protein sequence ID" value="RKI91159.1"/>
    <property type="molecule type" value="Genomic_DNA"/>
</dbReference>
<sequence length="323" mass="37826">MSKNHTEIYHLIDNSFISGFSESHIEYMKSYYYSFYSNYCISKNKSPLCKEKFFTNMRRHKVKLVQICCPYCGNMNIWILEGTISLGDSLNYCTSCGKKSASDNAFFQISRLIRIRHFHQSGLEKLKELSSEKDLKLLSYDIYQLELIEITSIIEVSLREFFVCLVYLTFQNTKNKYFDSIIKKSTGNDFMNIGKANNHYKKALDIDLRNLISCDCWNNLLDIVEIRNTIVHNNGMIDKKFRNTQTYTKIASMIEGNLIFLTPQIIQSYFNYVLELITSVTKYYNSLYENTLHSLIANFYFNSHPLNSDNCTWASLEDLIPKH</sequence>
<protein>
    <submittedName>
        <fullName evidence="1">Uncharacterized protein</fullName>
    </submittedName>
</protein>
<dbReference type="Proteomes" id="UP000280696">
    <property type="component" value="Unassembled WGS sequence"/>
</dbReference>
<dbReference type="AlphaFoldDB" id="A0A3A9AIH2"/>
<organism evidence="1 2">
    <name type="scientific">Parablautia intestinalis</name>
    <dbReference type="NCBI Taxonomy" id="2320100"/>
    <lineage>
        <taxon>Bacteria</taxon>
        <taxon>Bacillati</taxon>
        <taxon>Bacillota</taxon>
        <taxon>Clostridia</taxon>
        <taxon>Lachnospirales</taxon>
        <taxon>Lachnospiraceae</taxon>
        <taxon>Parablautia</taxon>
    </lineage>
</organism>
<evidence type="ECO:0000313" key="1">
    <source>
        <dbReference type="EMBL" id="RKI91159.1"/>
    </source>
</evidence>
<proteinExistence type="predicted"/>
<dbReference type="OrthoDB" id="244835at2"/>